<sequence>MILNLNCAFLLPPIGIDMTPGVVALQGFHRWGRTHITSGIARTMEDVQIAHLSYGKKMANYCLDHFVSSSSFAALNNAR</sequence>
<dbReference type="EMBL" id="BT122713">
    <property type="protein sequence ID" value="ADE76077.1"/>
    <property type="molecule type" value="mRNA"/>
</dbReference>
<proteinExistence type="evidence at transcript level"/>
<protein>
    <submittedName>
        <fullName evidence="1">Uncharacterized protein</fullName>
    </submittedName>
</protein>
<evidence type="ECO:0000313" key="1">
    <source>
        <dbReference type="EMBL" id="ADE76077.1"/>
    </source>
</evidence>
<dbReference type="AlphaFoldDB" id="D5A958"/>
<organism evidence="1">
    <name type="scientific">Picea sitchensis</name>
    <name type="common">Sitka spruce</name>
    <name type="synonym">Pinus sitchensis</name>
    <dbReference type="NCBI Taxonomy" id="3332"/>
    <lineage>
        <taxon>Eukaryota</taxon>
        <taxon>Viridiplantae</taxon>
        <taxon>Streptophyta</taxon>
        <taxon>Embryophyta</taxon>
        <taxon>Tracheophyta</taxon>
        <taxon>Spermatophyta</taxon>
        <taxon>Pinopsida</taxon>
        <taxon>Pinidae</taxon>
        <taxon>Conifers I</taxon>
        <taxon>Pinales</taxon>
        <taxon>Pinaceae</taxon>
        <taxon>Picea</taxon>
    </lineage>
</organism>
<reference evidence="1" key="1">
    <citation type="submission" date="2010-04" db="EMBL/GenBank/DDBJ databases">
        <authorList>
            <person name="Reid K.E."/>
            <person name="Liao N."/>
            <person name="Chan S."/>
            <person name="Docking R."/>
            <person name="Taylor G."/>
            <person name="Moore R."/>
            <person name="Mayo M."/>
            <person name="Munro S."/>
            <person name="King J."/>
            <person name="Yanchuk A."/>
            <person name="Holt R."/>
            <person name="Jones S."/>
            <person name="Marra M."/>
            <person name="Ritland C.E."/>
            <person name="Ritland K."/>
            <person name="Bohlmann J."/>
        </authorList>
    </citation>
    <scope>NUCLEOTIDE SEQUENCE</scope>
    <source>
        <tissue evidence="1">Buds collected with no treatment. Collection October 2007</tissue>
    </source>
</reference>
<accession>D5A958</accession>
<name>D5A958_PICSI</name>